<dbReference type="Gene3D" id="3.40.50.620">
    <property type="entry name" value="HUPs"/>
    <property type="match status" value="2"/>
</dbReference>
<dbReference type="PRINTS" id="PR01438">
    <property type="entry name" value="UNVRSLSTRESS"/>
</dbReference>
<dbReference type="AlphaFoldDB" id="A0A927N2H7"/>
<evidence type="ECO:0000259" key="3">
    <source>
        <dbReference type="Pfam" id="PF00582"/>
    </source>
</evidence>
<feature type="domain" description="UspA" evidence="3">
    <location>
        <begin position="168"/>
        <end position="301"/>
    </location>
</feature>
<reference evidence="4" key="1">
    <citation type="submission" date="2020-10" db="EMBL/GenBank/DDBJ databases">
        <title>Sequencing the genomes of 1000 actinobacteria strains.</title>
        <authorList>
            <person name="Klenk H.-P."/>
        </authorList>
    </citation>
    <scope>NUCLEOTIDE SEQUENCE</scope>
    <source>
        <strain evidence="4">DSM 45354</strain>
    </source>
</reference>
<dbReference type="RefSeq" id="WP_192754651.1">
    <property type="nucleotide sequence ID" value="NZ_BAABJL010000042.1"/>
</dbReference>
<proteinExistence type="inferred from homology"/>
<feature type="region of interest" description="Disordered" evidence="2">
    <location>
        <begin position="310"/>
        <end position="353"/>
    </location>
</feature>
<gene>
    <name evidence="4" type="ORF">HEB94_008284</name>
</gene>
<comment type="similarity">
    <text evidence="1">Belongs to the universal stress protein A family.</text>
</comment>
<comment type="caution">
    <text evidence="4">The sequence shown here is derived from an EMBL/GenBank/DDBJ whole genome shotgun (WGS) entry which is preliminary data.</text>
</comment>
<evidence type="ECO:0000256" key="1">
    <source>
        <dbReference type="ARBA" id="ARBA00008791"/>
    </source>
</evidence>
<evidence type="ECO:0000313" key="4">
    <source>
        <dbReference type="EMBL" id="MBE1611436.1"/>
    </source>
</evidence>
<dbReference type="SUPFAM" id="SSF52402">
    <property type="entry name" value="Adenine nucleotide alpha hydrolases-like"/>
    <property type="match status" value="2"/>
</dbReference>
<evidence type="ECO:0000313" key="5">
    <source>
        <dbReference type="Proteomes" id="UP000638648"/>
    </source>
</evidence>
<protein>
    <submittedName>
        <fullName evidence="4">Nucleotide-binding universal stress UspA family protein</fullName>
    </submittedName>
</protein>
<accession>A0A927N2H7</accession>
<name>A0A927N2H7_9ACTN</name>
<organism evidence="4 5">
    <name type="scientific">Actinopolymorpha pittospori</name>
    <dbReference type="NCBI Taxonomy" id="648752"/>
    <lineage>
        <taxon>Bacteria</taxon>
        <taxon>Bacillati</taxon>
        <taxon>Actinomycetota</taxon>
        <taxon>Actinomycetes</taxon>
        <taxon>Propionibacteriales</taxon>
        <taxon>Actinopolymorphaceae</taxon>
        <taxon>Actinopolymorpha</taxon>
    </lineage>
</organism>
<keyword evidence="5" id="KW-1185">Reference proteome</keyword>
<sequence length="353" mass="36489">MAAIEGIALAHPALFWAAREAVLRRLPLVVVHAYGDRRHLDRYDAELSGAAGPDAGDAEESPRTSGEDGPEQTTRARAWRVAEAGAASARSLVPEVEAYALAVHGPVGEMLWQAVPDPTLVVVGVRGRGVLSALLRAAEAGVDAGVEPRPVVLARRASRSGLPMLDGHVVLGVDGSARSEAVIRFGFAAAALRGARLLAVPVPPRGDVWWSRHHNSALHGMSAPGLEAVEAILEPHAAAHPDVDVTVAHGDGTVAGPLRIARHPDLLVVGSRGGRGISGLLGSTLGCTAINRACCPVALVPVPSDADLGDELGGDLSAPWLEPVPRWPEERPPGADAVPPAGRVSSPAPGVRR</sequence>
<feature type="compositionally biased region" description="Low complexity" evidence="2">
    <location>
        <begin position="314"/>
        <end position="324"/>
    </location>
</feature>
<dbReference type="Proteomes" id="UP000638648">
    <property type="component" value="Unassembled WGS sequence"/>
</dbReference>
<feature type="region of interest" description="Disordered" evidence="2">
    <location>
        <begin position="47"/>
        <end position="75"/>
    </location>
</feature>
<dbReference type="EMBL" id="JADBEM010000001">
    <property type="protein sequence ID" value="MBE1611436.1"/>
    <property type="molecule type" value="Genomic_DNA"/>
</dbReference>
<dbReference type="Pfam" id="PF00582">
    <property type="entry name" value="Usp"/>
    <property type="match status" value="1"/>
</dbReference>
<dbReference type="InterPro" id="IPR006015">
    <property type="entry name" value="Universal_stress_UspA"/>
</dbReference>
<dbReference type="InterPro" id="IPR006016">
    <property type="entry name" value="UspA"/>
</dbReference>
<dbReference type="InterPro" id="IPR014729">
    <property type="entry name" value="Rossmann-like_a/b/a_fold"/>
</dbReference>
<evidence type="ECO:0000256" key="2">
    <source>
        <dbReference type="SAM" id="MobiDB-lite"/>
    </source>
</evidence>